<dbReference type="AlphaFoldDB" id="A0A166TTN0"/>
<evidence type="ECO:0000313" key="2">
    <source>
        <dbReference type="EMBL" id="KZP30973.1"/>
    </source>
</evidence>
<evidence type="ECO:0000313" key="3">
    <source>
        <dbReference type="Proteomes" id="UP000076532"/>
    </source>
</evidence>
<dbReference type="Proteomes" id="UP000076532">
    <property type="component" value="Unassembled WGS sequence"/>
</dbReference>
<accession>A0A166TTN0</accession>
<protein>
    <submittedName>
        <fullName evidence="2">Uncharacterized protein</fullName>
    </submittedName>
</protein>
<gene>
    <name evidence="2" type="ORF">FIBSPDRAFT_883677</name>
</gene>
<evidence type="ECO:0000256" key="1">
    <source>
        <dbReference type="SAM" id="MobiDB-lite"/>
    </source>
</evidence>
<proteinExistence type="predicted"/>
<name>A0A166TTN0_9AGAM</name>
<dbReference type="EMBL" id="KV417491">
    <property type="protein sequence ID" value="KZP30973.1"/>
    <property type="molecule type" value="Genomic_DNA"/>
</dbReference>
<organism evidence="2 3">
    <name type="scientific">Athelia psychrophila</name>
    <dbReference type="NCBI Taxonomy" id="1759441"/>
    <lineage>
        <taxon>Eukaryota</taxon>
        <taxon>Fungi</taxon>
        <taxon>Dikarya</taxon>
        <taxon>Basidiomycota</taxon>
        <taxon>Agaricomycotina</taxon>
        <taxon>Agaricomycetes</taxon>
        <taxon>Agaricomycetidae</taxon>
        <taxon>Atheliales</taxon>
        <taxon>Atheliaceae</taxon>
        <taxon>Athelia</taxon>
    </lineage>
</organism>
<keyword evidence="3" id="KW-1185">Reference proteome</keyword>
<feature type="region of interest" description="Disordered" evidence="1">
    <location>
        <begin position="57"/>
        <end position="117"/>
    </location>
</feature>
<sequence>MTDYRDARFTLHGQALRGEVSSKNAGKMVRTSRTRAPSTSSLIVGGVVAWDHRPGRGPQSKFKCPPANCPGATSNDWRNTFRPSRSTSASSRKAGSMGTWGTSTLPCAHPLRNDEEGGPVRQVRGPVYSMNLIPLQPQALTIPPAECAVHVLPSCQVVRIQPWQMVSAARKRQVAKLIIGGSHGRTVFKRLSNEEIGYTI</sequence>
<feature type="compositionally biased region" description="Polar residues" evidence="1">
    <location>
        <begin position="71"/>
        <end position="105"/>
    </location>
</feature>
<reference evidence="2 3" key="1">
    <citation type="journal article" date="2016" name="Mol. Biol. Evol.">
        <title>Comparative Genomics of Early-Diverging Mushroom-Forming Fungi Provides Insights into the Origins of Lignocellulose Decay Capabilities.</title>
        <authorList>
            <person name="Nagy L.G."/>
            <person name="Riley R."/>
            <person name="Tritt A."/>
            <person name="Adam C."/>
            <person name="Daum C."/>
            <person name="Floudas D."/>
            <person name="Sun H."/>
            <person name="Yadav J.S."/>
            <person name="Pangilinan J."/>
            <person name="Larsson K.H."/>
            <person name="Matsuura K."/>
            <person name="Barry K."/>
            <person name="Labutti K."/>
            <person name="Kuo R."/>
            <person name="Ohm R.A."/>
            <person name="Bhattacharya S.S."/>
            <person name="Shirouzu T."/>
            <person name="Yoshinaga Y."/>
            <person name="Martin F.M."/>
            <person name="Grigoriev I.V."/>
            <person name="Hibbett D.S."/>
        </authorList>
    </citation>
    <scope>NUCLEOTIDE SEQUENCE [LARGE SCALE GENOMIC DNA]</scope>
    <source>
        <strain evidence="2 3">CBS 109695</strain>
    </source>
</reference>